<dbReference type="Proteomes" id="UP000189299">
    <property type="component" value="Unassembled WGS sequence"/>
</dbReference>
<dbReference type="Gene3D" id="1.10.10.2910">
    <property type="match status" value="1"/>
</dbReference>
<dbReference type="EMBL" id="JABCAG010000008">
    <property type="protein sequence ID" value="NMP57705.1"/>
    <property type="molecule type" value="Genomic_DNA"/>
</dbReference>
<reference evidence="2 12" key="4">
    <citation type="submission" date="2019-07" db="EMBL/GenBank/DDBJ databases">
        <title>antibiotic susceptibility of plant-derived lactic acid bacteria.</title>
        <authorList>
            <person name="Sugiyama M."/>
            <person name="Noda M."/>
        </authorList>
    </citation>
    <scope>NUCLEOTIDE SEQUENCE [LARGE SCALE GENOMIC DNA]</scope>
    <source>
        <strain evidence="2 12">15-1A</strain>
    </source>
</reference>
<dbReference type="GeneID" id="60999724"/>
<dbReference type="EMBL" id="MSTR01000001">
    <property type="protein sequence ID" value="ONN44899.1"/>
    <property type="molecule type" value="Genomic_DNA"/>
</dbReference>
<name>A0A1A6GAU1_ENTMU</name>
<evidence type="ECO:0000313" key="6">
    <source>
        <dbReference type="EMBL" id="OTP27678.1"/>
    </source>
</evidence>
<dbReference type="EMBL" id="AP019810">
    <property type="protein sequence ID" value="BBM13655.1"/>
    <property type="molecule type" value="Genomic_DNA"/>
</dbReference>
<organism evidence="5 8">
    <name type="scientific">Enterococcus mundtii</name>
    <dbReference type="NCBI Taxonomy" id="53346"/>
    <lineage>
        <taxon>Bacteria</taxon>
        <taxon>Bacillati</taxon>
        <taxon>Bacillota</taxon>
        <taxon>Bacilli</taxon>
        <taxon>Lactobacillales</taxon>
        <taxon>Enterococcaceae</taxon>
        <taxon>Enterococcus</taxon>
    </lineage>
</organism>
<gene>
    <name evidence="6" type="ORF">A5802_001414</name>
    <name evidence="5" type="ORF">BTN92_01845</name>
    <name evidence="7" type="ORF">C6N14_05850</name>
    <name evidence="2" type="ORF">EM151A_0414</name>
    <name evidence="3" type="ORF">EMU01_12530</name>
    <name evidence="4" type="ORF">HI921_04350</name>
</gene>
<dbReference type="Pfam" id="PF06114">
    <property type="entry name" value="Peptidase_M78"/>
    <property type="match status" value="1"/>
</dbReference>
<dbReference type="Proteomes" id="UP000321175">
    <property type="component" value="Unassembled WGS sequence"/>
</dbReference>
<reference evidence="4 13" key="6">
    <citation type="submission" date="2020-04" db="EMBL/GenBank/DDBJ databases">
        <authorList>
            <person name="Abaymova A."/>
            <person name="Teymurazov M."/>
            <person name="Tazyna O."/>
            <person name="Chatushin Y."/>
            <person name="Svetoch E."/>
            <person name="Pereligyn V."/>
            <person name="Pohylenko V."/>
            <person name="Platonov M."/>
            <person name="Kartsev N."/>
            <person name="Skryabin Y."/>
            <person name="Sizova A."/>
            <person name="Solomentsev V."/>
            <person name="Kislichkina A."/>
            <person name="Bogun A."/>
        </authorList>
    </citation>
    <scope>NUCLEOTIDE SEQUENCE [LARGE SCALE GENOMIC DNA]</scope>
    <source>
        <strain evidence="4">SCPM-O-B-8398</strain>
        <strain evidence="13">SCPM-O-B-8398 (E28)</strain>
    </source>
</reference>
<evidence type="ECO:0000313" key="9">
    <source>
        <dbReference type="Proteomes" id="UP000195024"/>
    </source>
</evidence>
<keyword evidence="11" id="KW-1185">Reference proteome</keyword>
<dbReference type="AlphaFoldDB" id="A0A1A6GAU1"/>
<protein>
    <submittedName>
        <fullName evidence="4">ImmA/IrrE family metallo-endopeptidase</fullName>
    </submittedName>
    <submittedName>
        <fullName evidence="2">Prophage Lp1 protein 7</fullName>
    </submittedName>
    <submittedName>
        <fullName evidence="5">Toxin</fullName>
    </submittedName>
</protein>
<evidence type="ECO:0000313" key="2">
    <source>
        <dbReference type="EMBL" id="BBM13655.1"/>
    </source>
</evidence>
<evidence type="ECO:0000313" key="8">
    <source>
        <dbReference type="Proteomes" id="UP000189299"/>
    </source>
</evidence>
<reference evidence="5 8" key="1">
    <citation type="submission" date="2016-12" db="EMBL/GenBank/DDBJ databases">
        <authorList>
            <person name="Song W.-J."/>
            <person name="Kurnit D.M."/>
        </authorList>
    </citation>
    <scope>NUCLEOTIDE SEQUENCE [LARGE SCALE GENOMIC DNA]</scope>
    <source>
        <strain evidence="5 8">CGB1038-1_S1</strain>
    </source>
</reference>
<proteinExistence type="predicted"/>
<reference evidence="7 10" key="3">
    <citation type="submission" date="2018-03" db="EMBL/GenBank/DDBJ databases">
        <title>Draft genome sequences of four Enterococcus mundtii strains isolated from beef slaughterhouses in Kenya.</title>
        <authorList>
            <person name="Wambui J."/>
            <person name="Stevens M."/>
            <person name="Njage P."/>
            <person name="Stephan R."/>
            <person name="Tasara T."/>
        </authorList>
    </citation>
    <scope>NUCLEOTIDE SEQUENCE [LARGE SCALE GENOMIC DNA]</scope>
    <source>
        <strain evidence="7 10">H18-EM</strain>
    </source>
</reference>
<dbReference type="InterPro" id="IPR010359">
    <property type="entry name" value="IrrE_HExxH"/>
</dbReference>
<dbReference type="Proteomes" id="UP000244022">
    <property type="component" value="Unassembled WGS sequence"/>
</dbReference>
<dbReference type="STRING" id="53346.A5802_001414"/>
<evidence type="ECO:0000313" key="12">
    <source>
        <dbReference type="Proteomes" id="UP000509460"/>
    </source>
</evidence>
<dbReference type="EMBL" id="BJWA01000007">
    <property type="protein sequence ID" value="GEL80109.1"/>
    <property type="molecule type" value="Genomic_DNA"/>
</dbReference>
<dbReference type="Proteomes" id="UP000195024">
    <property type="component" value="Unassembled WGS sequence"/>
</dbReference>
<dbReference type="OrthoDB" id="9816277at2"/>
<evidence type="ECO:0000313" key="3">
    <source>
        <dbReference type="EMBL" id="GEL80109.1"/>
    </source>
</evidence>
<feature type="domain" description="IrrE N-terminal-like" evidence="1">
    <location>
        <begin position="25"/>
        <end position="134"/>
    </location>
</feature>
<reference evidence="6 9" key="2">
    <citation type="submission" date="2017-05" db="EMBL/GenBank/DDBJ databases">
        <title>The Genome Sequence of Enterococcus mundtii 6B1_DIV0119.</title>
        <authorList>
            <consortium name="The Broad Institute Genomics Platform"/>
            <consortium name="The Broad Institute Genomic Center for Infectious Diseases"/>
            <person name="Earl A."/>
            <person name="Manson A."/>
            <person name="Schwartman J."/>
            <person name="Gilmore M."/>
            <person name="Abouelleil A."/>
            <person name="Cao P."/>
            <person name="Chapman S."/>
            <person name="Cusick C."/>
            <person name="Shea T."/>
            <person name="Young S."/>
            <person name="Neafsey D."/>
            <person name="Nusbaum C."/>
            <person name="Birren B."/>
        </authorList>
    </citation>
    <scope>NUCLEOTIDE SEQUENCE [LARGE SCALE GENOMIC DNA]</scope>
    <source>
        <strain evidence="6 9">6B1_DIV0119</strain>
    </source>
</reference>
<evidence type="ECO:0000313" key="7">
    <source>
        <dbReference type="EMBL" id="PTO35845.1"/>
    </source>
</evidence>
<evidence type="ECO:0000313" key="10">
    <source>
        <dbReference type="Proteomes" id="UP000244022"/>
    </source>
</evidence>
<accession>A0A1A6GAU1</accession>
<evidence type="ECO:0000259" key="1">
    <source>
        <dbReference type="Pfam" id="PF06114"/>
    </source>
</evidence>
<reference evidence="3 11" key="5">
    <citation type="submission" date="2019-07" db="EMBL/GenBank/DDBJ databases">
        <title>Whole genome shotgun sequence of Enterococcus mundtii NBRC 100490.</title>
        <authorList>
            <person name="Hosoyama A."/>
            <person name="Uohara A."/>
            <person name="Ohji S."/>
            <person name="Ichikawa N."/>
        </authorList>
    </citation>
    <scope>NUCLEOTIDE SEQUENCE [LARGE SCALE GENOMIC DNA]</scope>
    <source>
        <strain evidence="3 11">NBRC 100490</strain>
    </source>
</reference>
<sequence length="142" mass="16502">MEMDIIKLVSELKRTYDTANPFVIAEKLGIEIRYVSFLDNPKGQFQELLGSPIILLNNSLKESEERFYICAHELGHALFHREISSYYVSSRNSRSKSESEANCFASNLIVSLYKEDTETYPREVEELTRLYGLPESCYRFLI</sequence>
<evidence type="ECO:0000313" key="11">
    <source>
        <dbReference type="Proteomes" id="UP000321175"/>
    </source>
</evidence>
<evidence type="ECO:0000313" key="5">
    <source>
        <dbReference type="EMBL" id="ONN44899.1"/>
    </source>
</evidence>
<evidence type="ECO:0000313" key="13">
    <source>
        <dbReference type="Proteomes" id="UP000557857"/>
    </source>
</evidence>
<dbReference type="Proteomes" id="UP000509460">
    <property type="component" value="Chromosome"/>
</dbReference>
<dbReference type="EMBL" id="PYGR01000017">
    <property type="protein sequence ID" value="PTO35845.1"/>
    <property type="molecule type" value="Genomic_DNA"/>
</dbReference>
<evidence type="ECO:0000313" key="4">
    <source>
        <dbReference type="EMBL" id="NMP57705.1"/>
    </source>
</evidence>
<dbReference type="EMBL" id="NGMS01000001">
    <property type="protein sequence ID" value="OTP27678.1"/>
    <property type="molecule type" value="Genomic_DNA"/>
</dbReference>
<dbReference type="RefSeq" id="WP_019722947.1">
    <property type="nucleotide sequence ID" value="NZ_AP019810.1"/>
</dbReference>
<dbReference type="Proteomes" id="UP000557857">
    <property type="component" value="Unassembled WGS sequence"/>
</dbReference>